<comment type="similarity">
    <text evidence="1 5">Belongs to the FliD family.</text>
</comment>
<protein>
    <recommendedName>
        <fullName evidence="5">Flagellar hook-associated protein 2</fullName>
        <shortName evidence="5">HAP2</shortName>
    </recommendedName>
    <alternativeName>
        <fullName evidence="5">Flagellar cap protein</fullName>
    </alternativeName>
</protein>
<evidence type="ECO:0000259" key="6">
    <source>
        <dbReference type="Pfam" id="PF02465"/>
    </source>
</evidence>
<evidence type="ECO:0000313" key="8">
    <source>
        <dbReference type="EMBL" id="AKU94728.1"/>
    </source>
</evidence>
<dbReference type="RefSeq" id="WP_146646283.1">
    <property type="nucleotide sequence ID" value="NZ_CP012333.1"/>
</dbReference>
<dbReference type="KEGG" id="llu:AKJ09_01392"/>
<dbReference type="InterPro" id="IPR003481">
    <property type="entry name" value="FliD_N"/>
</dbReference>
<dbReference type="Pfam" id="PF07195">
    <property type="entry name" value="FliD_C"/>
    <property type="match status" value="1"/>
</dbReference>
<evidence type="ECO:0000313" key="9">
    <source>
        <dbReference type="Proteomes" id="UP000064967"/>
    </source>
</evidence>
<dbReference type="GO" id="GO:0005576">
    <property type="term" value="C:extracellular region"/>
    <property type="evidence" value="ECO:0007669"/>
    <property type="project" value="UniProtKB-SubCell"/>
</dbReference>
<feature type="coiled-coil region" evidence="5">
    <location>
        <begin position="397"/>
        <end position="424"/>
    </location>
</feature>
<keyword evidence="9" id="KW-1185">Reference proteome</keyword>
<dbReference type="EMBL" id="CP012333">
    <property type="protein sequence ID" value="AKU94728.1"/>
    <property type="molecule type" value="Genomic_DNA"/>
</dbReference>
<evidence type="ECO:0000256" key="5">
    <source>
        <dbReference type="RuleBase" id="RU362066"/>
    </source>
</evidence>
<dbReference type="GO" id="GO:0009421">
    <property type="term" value="C:bacterial-type flagellum filament cap"/>
    <property type="evidence" value="ECO:0007669"/>
    <property type="project" value="InterPro"/>
</dbReference>
<comment type="function">
    <text evidence="5">Required for morphogenesis and for the elongation of the flagellar filament by facilitating polymerization of the flagellin monomers at the tip of growing filament. Forms a capping structure, which prevents flagellin subunits (transported through the central channel of the flagellum) from leaking out without polymerization at the distal end.</text>
</comment>
<dbReference type="Proteomes" id="UP000064967">
    <property type="component" value="Chromosome"/>
</dbReference>
<sequence>MGLSIGGVASGIDTQSIINTLMSVAQQPVTDLTNKKSLVDSASQTISTFSSKLSALKNAALALSTTVGFASYSATSSDASIVASVSGSSSVGTYAVEVSQLAKAQKSRSTAFATSSDSLGMTGPLTITDGRGKSFDVDIQANDSLSSIASKISSSGARVSASVLSDGTGYRLLVQGLDTGASNAFTVSQSGNVALGFDAPTSVYDAAQDAKFTVDKMELTSKTNQVTGVIPGVKLALTKVTTGPVTVGVSGDSSSVKQKITAFVNAYNDVINSGHAAAGFGTAKANNSVLAGDNSIRTALHKLGGIVGGLVPGATGSYRTLGAAGVALTKDGTLSFDATKFDAALAADPTTVSRLFVTDAGTGATGLMKTIMDSVTSLVTGSKSPIQARIDSLSAQSKRLDDSKTALQDRLDKYQEQLKKQFAAMDAAVGKYQQMQSALTASLSSGSSK</sequence>
<dbReference type="GO" id="GO:0009424">
    <property type="term" value="C:bacterial-type flagellum hook"/>
    <property type="evidence" value="ECO:0007669"/>
    <property type="project" value="UniProtKB-UniRule"/>
</dbReference>
<organism evidence="8 9">
    <name type="scientific">Labilithrix luteola</name>
    <dbReference type="NCBI Taxonomy" id="1391654"/>
    <lineage>
        <taxon>Bacteria</taxon>
        <taxon>Pseudomonadati</taxon>
        <taxon>Myxococcota</taxon>
        <taxon>Polyangia</taxon>
        <taxon>Polyangiales</taxon>
        <taxon>Labilitrichaceae</taxon>
        <taxon>Labilithrix</taxon>
    </lineage>
</organism>
<accession>A0A0K1PMI0</accession>
<comment type="subunit">
    <text evidence="2 5">Homopentamer.</text>
</comment>
<dbReference type="Pfam" id="PF02465">
    <property type="entry name" value="FliD_N"/>
    <property type="match status" value="1"/>
</dbReference>
<dbReference type="GO" id="GO:0071973">
    <property type="term" value="P:bacterial-type flagellum-dependent cell motility"/>
    <property type="evidence" value="ECO:0007669"/>
    <property type="project" value="TreeGrafter"/>
</dbReference>
<evidence type="ECO:0000256" key="2">
    <source>
        <dbReference type="ARBA" id="ARBA00011255"/>
    </source>
</evidence>
<keyword evidence="8" id="KW-0969">Cilium</keyword>
<comment type="subcellular location">
    <subcellularLocation>
        <location evidence="5">Secreted</location>
    </subcellularLocation>
    <subcellularLocation>
        <location evidence="5">Bacterial flagellum</location>
    </subcellularLocation>
</comment>
<name>A0A0K1PMI0_9BACT</name>
<keyword evidence="8" id="KW-0966">Cell projection</keyword>
<proteinExistence type="inferred from homology"/>
<dbReference type="STRING" id="1391654.AKJ09_01392"/>
<dbReference type="InterPro" id="IPR040026">
    <property type="entry name" value="FliD"/>
</dbReference>
<gene>
    <name evidence="8" type="ORF">AKJ09_01392</name>
</gene>
<dbReference type="OrthoDB" id="9810816at2"/>
<reference evidence="8 9" key="1">
    <citation type="submission" date="2015-08" db="EMBL/GenBank/DDBJ databases">
        <authorList>
            <person name="Babu N.S."/>
            <person name="Beckwith C.J."/>
            <person name="Beseler K.G."/>
            <person name="Brison A."/>
            <person name="Carone J.V."/>
            <person name="Caskin T.P."/>
            <person name="Diamond M."/>
            <person name="Durham M.E."/>
            <person name="Foxe J.M."/>
            <person name="Go M."/>
            <person name="Henderson B.A."/>
            <person name="Jones I.B."/>
            <person name="McGettigan J.A."/>
            <person name="Micheletti S.J."/>
            <person name="Nasrallah M.E."/>
            <person name="Ortiz D."/>
            <person name="Piller C.R."/>
            <person name="Privatt S.R."/>
            <person name="Schneider S.L."/>
            <person name="Sharp S."/>
            <person name="Smith T.C."/>
            <person name="Stanton J.D."/>
            <person name="Ullery H.E."/>
            <person name="Wilson R.J."/>
            <person name="Serrano M.G."/>
            <person name="Buck G."/>
            <person name="Lee V."/>
            <person name="Wang Y."/>
            <person name="Carvalho R."/>
            <person name="Voegtly L."/>
            <person name="Shi R."/>
            <person name="Duckworth R."/>
            <person name="Johnson A."/>
            <person name="Loviza R."/>
            <person name="Walstead R."/>
            <person name="Shah Z."/>
            <person name="Kiflezghi M."/>
            <person name="Wade K."/>
            <person name="Ball S.L."/>
            <person name="Bradley K.W."/>
            <person name="Asai D.J."/>
            <person name="Bowman C.A."/>
            <person name="Russell D.A."/>
            <person name="Pope W.H."/>
            <person name="Jacobs-Sera D."/>
            <person name="Hendrix R.W."/>
            <person name="Hatfull G.F."/>
        </authorList>
    </citation>
    <scope>NUCLEOTIDE SEQUENCE [LARGE SCALE GENOMIC DNA]</scope>
    <source>
        <strain evidence="8 9">DSM 27648</strain>
    </source>
</reference>
<keyword evidence="8" id="KW-0282">Flagellum</keyword>
<dbReference type="InterPro" id="IPR010810">
    <property type="entry name" value="Flagellin_hook_IN_motif"/>
</dbReference>
<evidence type="ECO:0000256" key="1">
    <source>
        <dbReference type="ARBA" id="ARBA00009764"/>
    </source>
</evidence>
<dbReference type="InterPro" id="IPR010809">
    <property type="entry name" value="FliD_C"/>
</dbReference>
<dbReference type="PANTHER" id="PTHR30288:SF0">
    <property type="entry name" value="FLAGELLAR HOOK-ASSOCIATED PROTEIN 2"/>
    <property type="match status" value="1"/>
</dbReference>
<keyword evidence="4 5" id="KW-0975">Bacterial flagellum</keyword>
<evidence type="ECO:0000256" key="4">
    <source>
        <dbReference type="ARBA" id="ARBA00023143"/>
    </source>
</evidence>
<evidence type="ECO:0000259" key="7">
    <source>
        <dbReference type="Pfam" id="PF07195"/>
    </source>
</evidence>
<evidence type="ECO:0000256" key="3">
    <source>
        <dbReference type="ARBA" id="ARBA00023054"/>
    </source>
</evidence>
<keyword evidence="5" id="KW-0964">Secreted</keyword>
<dbReference type="PANTHER" id="PTHR30288">
    <property type="entry name" value="FLAGELLAR CAP/ASSEMBLY PROTEIN FLID"/>
    <property type="match status" value="1"/>
</dbReference>
<feature type="domain" description="Flagellar hook-associated protein 2 C-terminal" evidence="7">
    <location>
        <begin position="207"/>
        <end position="434"/>
    </location>
</feature>
<dbReference type="GO" id="GO:0007155">
    <property type="term" value="P:cell adhesion"/>
    <property type="evidence" value="ECO:0007669"/>
    <property type="project" value="InterPro"/>
</dbReference>
<keyword evidence="3 5" id="KW-0175">Coiled coil</keyword>
<dbReference type="AlphaFoldDB" id="A0A0K1PMI0"/>
<dbReference type="Pfam" id="PF07196">
    <property type="entry name" value="Flagellin_IN"/>
    <property type="match status" value="1"/>
</dbReference>
<feature type="domain" description="Flagellar hook-associated protein 2 N-terminal" evidence="6">
    <location>
        <begin position="10"/>
        <end position="105"/>
    </location>
</feature>